<dbReference type="CDD" id="cd07723">
    <property type="entry name" value="hydroxyacylglutathione_hydrolase_MBL-fold"/>
    <property type="match status" value="1"/>
</dbReference>
<evidence type="ECO:0000256" key="1">
    <source>
        <dbReference type="ARBA" id="ARBA00001623"/>
    </source>
</evidence>
<organism evidence="9 10">
    <name type="scientific">Pseudoalteromonas caenipelagi</name>
    <dbReference type="NCBI Taxonomy" id="2726988"/>
    <lineage>
        <taxon>Bacteria</taxon>
        <taxon>Pseudomonadati</taxon>
        <taxon>Pseudomonadota</taxon>
        <taxon>Gammaproteobacteria</taxon>
        <taxon>Alteromonadales</taxon>
        <taxon>Pseudoalteromonadaceae</taxon>
        <taxon>Pseudoalteromonas</taxon>
    </lineage>
</organism>
<name>A0A849VD12_9GAMM</name>
<evidence type="ECO:0000256" key="2">
    <source>
        <dbReference type="ARBA" id="ARBA00004963"/>
    </source>
</evidence>
<dbReference type="EC" id="3.1.2.6" evidence="7"/>
<evidence type="ECO:0000256" key="6">
    <source>
        <dbReference type="ARBA" id="ARBA00022833"/>
    </source>
</evidence>
<dbReference type="Pfam" id="PF16123">
    <property type="entry name" value="HAGH_C"/>
    <property type="match status" value="1"/>
</dbReference>
<dbReference type="PIRSF" id="PIRSF005457">
    <property type="entry name" value="Glx"/>
    <property type="match status" value="1"/>
</dbReference>
<dbReference type="AlphaFoldDB" id="A0A849VD12"/>
<comment type="similarity">
    <text evidence="3 7">Belongs to the metallo-beta-lactamase superfamily. Glyoxalase II family.</text>
</comment>
<feature type="binding site" evidence="7">
    <location>
        <position position="55"/>
    </location>
    <ligand>
        <name>Zn(2+)</name>
        <dbReference type="ChEBI" id="CHEBI:29105"/>
        <label>1</label>
    </ligand>
</feature>
<feature type="binding site" evidence="7">
    <location>
        <position position="167"/>
    </location>
    <ligand>
        <name>Zn(2+)</name>
        <dbReference type="ChEBI" id="CHEBI:29105"/>
        <label>2</label>
    </ligand>
</feature>
<feature type="binding site" evidence="7">
    <location>
        <position position="129"/>
    </location>
    <ligand>
        <name>Zn(2+)</name>
        <dbReference type="ChEBI" id="CHEBI:29105"/>
        <label>2</label>
    </ligand>
</feature>
<dbReference type="HAMAP" id="MF_01374">
    <property type="entry name" value="Glyoxalase_2"/>
    <property type="match status" value="1"/>
</dbReference>
<comment type="subunit">
    <text evidence="7">Monomer.</text>
</comment>
<keyword evidence="6 7" id="KW-0862">Zinc</keyword>
<comment type="cofactor">
    <cofactor evidence="7">
        <name>Zn(2+)</name>
        <dbReference type="ChEBI" id="CHEBI:29105"/>
    </cofactor>
    <text evidence="7">Binds 2 Zn(2+) ions per subunit.</text>
</comment>
<feature type="binding site" evidence="7">
    <location>
        <position position="112"/>
    </location>
    <ligand>
        <name>Zn(2+)</name>
        <dbReference type="ChEBI" id="CHEBI:29105"/>
        <label>1</label>
    </ligand>
</feature>
<comment type="function">
    <text evidence="7">Thiolesterase that catalyzes the hydrolysis of S-D-lactoyl-glutathione to form glutathione and D-lactic acid.</text>
</comment>
<comment type="pathway">
    <text evidence="2 7">Secondary metabolite metabolism; methylglyoxal degradation; (R)-lactate from methylglyoxal: step 2/2.</text>
</comment>
<keyword evidence="5 7" id="KW-0378">Hydrolase</keyword>
<keyword evidence="4 7" id="KW-0479">Metal-binding</keyword>
<dbReference type="GO" id="GO:0019243">
    <property type="term" value="P:methylglyoxal catabolic process to D-lactate via S-lactoyl-glutathione"/>
    <property type="evidence" value="ECO:0007669"/>
    <property type="project" value="UniProtKB-UniRule"/>
</dbReference>
<dbReference type="RefSeq" id="WP_171625759.1">
    <property type="nucleotide sequence ID" value="NZ_JABBPG010000003.1"/>
</dbReference>
<dbReference type="PANTHER" id="PTHR43705">
    <property type="entry name" value="HYDROXYACYLGLUTATHIONE HYDROLASE"/>
    <property type="match status" value="1"/>
</dbReference>
<feature type="binding site" evidence="7">
    <location>
        <position position="129"/>
    </location>
    <ligand>
        <name>Zn(2+)</name>
        <dbReference type="ChEBI" id="CHEBI:29105"/>
        <label>1</label>
    </ligand>
</feature>
<evidence type="ECO:0000259" key="8">
    <source>
        <dbReference type="SMART" id="SM00849"/>
    </source>
</evidence>
<dbReference type="InterPro" id="IPR017782">
    <property type="entry name" value="Hydroxyacylglutathione_Hdrlase"/>
</dbReference>
<proteinExistence type="inferred from homology"/>
<feature type="domain" description="Metallo-beta-lactamase" evidence="8">
    <location>
        <begin position="12"/>
        <end position="167"/>
    </location>
</feature>
<keyword evidence="10" id="KW-1185">Reference proteome</keyword>
<feature type="binding site" evidence="7">
    <location>
        <position position="57"/>
    </location>
    <ligand>
        <name>Zn(2+)</name>
        <dbReference type="ChEBI" id="CHEBI:29105"/>
        <label>1</label>
    </ligand>
</feature>
<dbReference type="EMBL" id="JABBPG010000003">
    <property type="protein sequence ID" value="NOU50680.1"/>
    <property type="molecule type" value="Genomic_DNA"/>
</dbReference>
<evidence type="ECO:0000256" key="5">
    <source>
        <dbReference type="ARBA" id="ARBA00022801"/>
    </source>
</evidence>
<reference evidence="9 10" key="1">
    <citation type="submission" date="2020-04" db="EMBL/GenBank/DDBJ databases">
        <title>Pseudoalteromonas caenipelagi sp. nov., isolated from a tidal flat.</title>
        <authorList>
            <person name="Park S."/>
            <person name="Yoon J.-H."/>
        </authorList>
    </citation>
    <scope>NUCLEOTIDE SEQUENCE [LARGE SCALE GENOMIC DNA]</scope>
    <source>
        <strain evidence="9 10">JBTF-M23</strain>
    </source>
</reference>
<feature type="binding site" evidence="7">
    <location>
        <position position="59"/>
    </location>
    <ligand>
        <name>Zn(2+)</name>
        <dbReference type="ChEBI" id="CHEBI:29105"/>
        <label>2</label>
    </ligand>
</feature>
<evidence type="ECO:0000256" key="3">
    <source>
        <dbReference type="ARBA" id="ARBA00006759"/>
    </source>
</evidence>
<dbReference type="Proteomes" id="UP000586305">
    <property type="component" value="Unassembled WGS sequence"/>
</dbReference>
<accession>A0A849VD12</accession>
<sequence>MVQVEPIKAFTDNYIWAIRDTENNHVWVVDPGQADPVNTYLAQKQATLKGVLVTHHHWDHTNGIQELLKSSPSIAVYGPTNSPFNGITHPLKEGDELDVLSIKLRVIETPGHTLDHICYLSNTLCFTGDTIFSAGCGRLMEGSSEQMWLTLCKFNDVPDDALMYCTHEYTLANLAFASAVEPNNSDIQNYKKWAEQQVSKCTPTLPSTFAKERAVNPFLRATLTQAKANIPHHLSDDLSEPWKVFAALRAWKDSF</sequence>
<comment type="catalytic activity">
    <reaction evidence="1 7">
        <text>an S-(2-hydroxyacyl)glutathione + H2O = a 2-hydroxy carboxylate + glutathione + H(+)</text>
        <dbReference type="Rhea" id="RHEA:21864"/>
        <dbReference type="ChEBI" id="CHEBI:15377"/>
        <dbReference type="ChEBI" id="CHEBI:15378"/>
        <dbReference type="ChEBI" id="CHEBI:57925"/>
        <dbReference type="ChEBI" id="CHEBI:58896"/>
        <dbReference type="ChEBI" id="CHEBI:71261"/>
        <dbReference type="EC" id="3.1.2.6"/>
    </reaction>
</comment>
<feature type="binding site" evidence="7">
    <location>
        <position position="60"/>
    </location>
    <ligand>
        <name>Zn(2+)</name>
        <dbReference type="ChEBI" id="CHEBI:29105"/>
        <label>2</label>
    </ligand>
</feature>
<dbReference type="Pfam" id="PF00753">
    <property type="entry name" value="Lactamase_B"/>
    <property type="match status" value="1"/>
</dbReference>
<dbReference type="GO" id="GO:0046872">
    <property type="term" value="F:metal ion binding"/>
    <property type="evidence" value="ECO:0007669"/>
    <property type="project" value="UniProtKB-KW"/>
</dbReference>
<evidence type="ECO:0000313" key="9">
    <source>
        <dbReference type="EMBL" id="NOU50680.1"/>
    </source>
</evidence>
<evidence type="ECO:0000313" key="10">
    <source>
        <dbReference type="Proteomes" id="UP000586305"/>
    </source>
</evidence>
<gene>
    <name evidence="7 9" type="primary">gloB</name>
    <name evidence="9" type="ORF">HG263_09010</name>
</gene>
<dbReference type="UniPathway" id="UPA00619">
    <property type="reaction ID" value="UER00676"/>
</dbReference>
<dbReference type="SUPFAM" id="SSF56281">
    <property type="entry name" value="Metallo-hydrolase/oxidoreductase"/>
    <property type="match status" value="1"/>
</dbReference>
<dbReference type="InterPro" id="IPR001279">
    <property type="entry name" value="Metallo-B-lactamas"/>
</dbReference>
<dbReference type="InterPro" id="IPR036866">
    <property type="entry name" value="RibonucZ/Hydroxyglut_hydro"/>
</dbReference>
<comment type="caution">
    <text evidence="9">The sequence shown here is derived from an EMBL/GenBank/DDBJ whole genome shotgun (WGS) entry which is preliminary data.</text>
</comment>
<dbReference type="Gene3D" id="3.60.15.10">
    <property type="entry name" value="Ribonuclease Z/Hydroxyacylglutathione hydrolase-like"/>
    <property type="match status" value="1"/>
</dbReference>
<dbReference type="NCBIfam" id="TIGR03413">
    <property type="entry name" value="GSH_gloB"/>
    <property type="match status" value="1"/>
</dbReference>
<dbReference type="InterPro" id="IPR035680">
    <property type="entry name" value="Clx_II_MBL"/>
</dbReference>
<dbReference type="GO" id="GO:0004416">
    <property type="term" value="F:hydroxyacylglutathione hydrolase activity"/>
    <property type="evidence" value="ECO:0007669"/>
    <property type="project" value="UniProtKB-UniRule"/>
</dbReference>
<protein>
    <recommendedName>
        <fullName evidence="7">Hydroxyacylglutathione hydrolase</fullName>
        <ecNumber evidence="7">3.1.2.6</ecNumber>
    </recommendedName>
    <alternativeName>
        <fullName evidence="7">Glyoxalase II</fullName>
        <shortName evidence="7">Glx II</shortName>
    </alternativeName>
</protein>
<dbReference type="PANTHER" id="PTHR43705:SF1">
    <property type="entry name" value="HYDROXYACYLGLUTATHIONE HYDROLASE GLOB"/>
    <property type="match status" value="1"/>
</dbReference>
<evidence type="ECO:0000256" key="7">
    <source>
        <dbReference type="HAMAP-Rule" id="MF_01374"/>
    </source>
</evidence>
<dbReference type="SMART" id="SM00849">
    <property type="entry name" value="Lactamase_B"/>
    <property type="match status" value="1"/>
</dbReference>
<dbReference type="InterPro" id="IPR032282">
    <property type="entry name" value="HAGH_C"/>
</dbReference>
<evidence type="ECO:0000256" key="4">
    <source>
        <dbReference type="ARBA" id="ARBA00022723"/>
    </source>
</evidence>
<dbReference type="InterPro" id="IPR050110">
    <property type="entry name" value="Glyoxalase_II_hydrolase"/>
</dbReference>